<dbReference type="GO" id="GO:0004497">
    <property type="term" value="F:monooxygenase activity"/>
    <property type="evidence" value="ECO:0007669"/>
    <property type="project" value="UniProtKB-ARBA"/>
</dbReference>
<evidence type="ECO:0000256" key="4">
    <source>
        <dbReference type="ARBA" id="ARBA00022714"/>
    </source>
</evidence>
<gene>
    <name evidence="13" type="ORF">F4559_004843</name>
</gene>
<dbReference type="InterPro" id="IPR017039">
    <property type="entry name" value="Virul_fac_BrkB"/>
</dbReference>
<evidence type="ECO:0000256" key="5">
    <source>
        <dbReference type="ARBA" id="ARBA00022723"/>
    </source>
</evidence>
<comment type="caution">
    <text evidence="13">The sequence shown here is derived from an EMBL/GenBank/DDBJ whole genome shotgun (WGS) entry which is preliminary data.</text>
</comment>
<keyword evidence="7" id="KW-0408">Iron</keyword>
<dbReference type="PANTHER" id="PTHR30213:SF0">
    <property type="entry name" value="UPF0761 MEMBRANE PROTEIN YIHY"/>
    <property type="match status" value="1"/>
</dbReference>
<evidence type="ECO:0000256" key="6">
    <source>
        <dbReference type="ARBA" id="ARBA00022989"/>
    </source>
</evidence>
<dbReference type="AlphaFoldDB" id="A0A7W7T6J2"/>
<name>A0A7W7T6J2_9PSEU</name>
<protein>
    <submittedName>
        <fullName evidence="13">Nitrite reductase/ring-hydroxylating ferredoxin subunit</fullName>
    </submittedName>
</protein>
<evidence type="ECO:0000256" key="10">
    <source>
        <dbReference type="SAM" id="MobiDB-lite"/>
    </source>
</evidence>
<evidence type="ECO:0000256" key="2">
    <source>
        <dbReference type="ARBA" id="ARBA00022475"/>
    </source>
</evidence>
<evidence type="ECO:0000256" key="9">
    <source>
        <dbReference type="ARBA" id="ARBA00023136"/>
    </source>
</evidence>
<dbReference type="Gene3D" id="2.102.10.10">
    <property type="entry name" value="Rieske [2Fe-2S] iron-sulphur domain"/>
    <property type="match status" value="1"/>
</dbReference>
<evidence type="ECO:0000256" key="3">
    <source>
        <dbReference type="ARBA" id="ARBA00022692"/>
    </source>
</evidence>
<feature type="domain" description="Rieske" evidence="12">
    <location>
        <begin position="5"/>
        <end position="80"/>
    </location>
</feature>
<keyword evidence="2" id="KW-1003">Cell membrane</keyword>
<reference evidence="13 14" key="1">
    <citation type="submission" date="2020-08" db="EMBL/GenBank/DDBJ databases">
        <title>Sequencing the genomes of 1000 actinobacteria strains.</title>
        <authorList>
            <person name="Klenk H.-P."/>
        </authorList>
    </citation>
    <scope>NUCLEOTIDE SEQUENCE [LARGE SCALE GENOMIC DNA]</scope>
    <source>
        <strain evidence="13 14">DSM 45084</strain>
    </source>
</reference>
<feature type="transmembrane region" description="Helical" evidence="11">
    <location>
        <begin position="156"/>
        <end position="178"/>
    </location>
</feature>
<dbReference type="GO" id="GO:0046872">
    <property type="term" value="F:metal ion binding"/>
    <property type="evidence" value="ECO:0007669"/>
    <property type="project" value="UniProtKB-KW"/>
</dbReference>
<dbReference type="EMBL" id="JACHJS010000001">
    <property type="protein sequence ID" value="MBB4967484.1"/>
    <property type="molecule type" value="Genomic_DNA"/>
</dbReference>
<keyword evidence="8" id="KW-0411">Iron-sulfur</keyword>
<dbReference type="PROSITE" id="PS51296">
    <property type="entry name" value="RIESKE"/>
    <property type="match status" value="1"/>
</dbReference>
<feature type="transmembrane region" description="Helical" evidence="11">
    <location>
        <begin position="215"/>
        <end position="237"/>
    </location>
</feature>
<dbReference type="PANTHER" id="PTHR30213">
    <property type="entry name" value="INNER MEMBRANE PROTEIN YHJD"/>
    <property type="match status" value="1"/>
</dbReference>
<dbReference type="SUPFAM" id="SSF50022">
    <property type="entry name" value="ISP domain"/>
    <property type="match status" value="1"/>
</dbReference>
<keyword evidence="4" id="KW-0001">2Fe-2S</keyword>
<organism evidence="13 14">
    <name type="scientific">Saccharothrix violaceirubra</name>
    <dbReference type="NCBI Taxonomy" id="413306"/>
    <lineage>
        <taxon>Bacteria</taxon>
        <taxon>Bacillati</taxon>
        <taxon>Actinomycetota</taxon>
        <taxon>Actinomycetes</taxon>
        <taxon>Pseudonocardiales</taxon>
        <taxon>Pseudonocardiaceae</taxon>
        <taxon>Saccharothrix</taxon>
    </lineage>
</organism>
<keyword evidence="14" id="KW-1185">Reference proteome</keyword>
<dbReference type="GO" id="GO:0016705">
    <property type="term" value="F:oxidoreductase activity, acting on paired donors, with incorporation or reduction of molecular oxygen"/>
    <property type="evidence" value="ECO:0007669"/>
    <property type="project" value="UniProtKB-ARBA"/>
</dbReference>
<sequence>MGLVGEVSSVAEVRLGQGRLLRQGLSKIGVFRDHEDRLHAASARCTHPGGLVRFNDTERGRDCPCHGARFDVGGAVLEHPVTARPGRLNPTSTHDDDTSTRTSPRRIVGERGNRKVMTEKNPDTPAQLSKRTWWGVLKRTVKEFNDDNLTDWAAALTYYAVLSLFPGLLLLTSLLGLLGPDATKSLVDSLNVLGPGEAKNLIVGAIENLQSSKALAGPLAVIGVVSALWSASGYLGAFMRAANSIYDTEEGRPFWKVIPL</sequence>
<accession>A0A7W7T6J2</accession>
<keyword evidence="3 11" id="KW-0812">Transmembrane</keyword>
<keyword evidence="6 11" id="KW-1133">Transmembrane helix</keyword>
<dbReference type="Pfam" id="PF00355">
    <property type="entry name" value="Rieske"/>
    <property type="match status" value="1"/>
</dbReference>
<dbReference type="GO" id="GO:0051537">
    <property type="term" value="F:2 iron, 2 sulfur cluster binding"/>
    <property type="evidence" value="ECO:0007669"/>
    <property type="project" value="UniProtKB-KW"/>
</dbReference>
<evidence type="ECO:0000256" key="1">
    <source>
        <dbReference type="ARBA" id="ARBA00004651"/>
    </source>
</evidence>
<comment type="subcellular location">
    <subcellularLocation>
        <location evidence="1">Cell membrane</location>
        <topology evidence="1">Multi-pass membrane protein</topology>
    </subcellularLocation>
</comment>
<dbReference type="InterPro" id="IPR036922">
    <property type="entry name" value="Rieske_2Fe-2S_sf"/>
</dbReference>
<dbReference type="Proteomes" id="UP000542674">
    <property type="component" value="Unassembled WGS sequence"/>
</dbReference>
<evidence type="ECO:0000256" key="7">
    <source>
        <dbReference type="ARBA" id="ARBA00023004"/>
    </source>
</evidence>
<evidence type="ECO:0000313" key="14">
    <source>
        <dbReference type="Proteomes" id="UP000542674"/>
    </source>
</evidence>
<dbReference type="Pfam" id="PF03631">
    <property type="entry name" value="Virul_fac_BrkB"/>
    <property type="match status" value="1"/>
</dbReference>
<evidence type="ECO:0000256" key="8">
    <source>
        <dbReference type="ARBA" id="ARBA00023014"/>
    </source>
</evidence>
<feature type="region of interest" description="Disordered" evidence="10">
    <location>
        <begin position="82"/>
        <end position="105"/>
    </location>
</feature>
<evidence type="ECO:0000259" key="12">
    <source>
        <dbReference type="PROSITE" id="PS51296"/>
    </source>
</evidence>
<dbReference type="InterPro" id="IPR017941">
    <property type="entry name" value="Rieske_2Fe-2S"/>
</dbReference>
<keyword evidence="9 11" id="KW-0472">Membrane</keyword>
<proteinExistence type="predicted"/>
<keyword evidence="5" id="KW-0479">Metal-binding</keyword>
<dbReference type="GO" id="GO:0005886">
    <property type="term" value="C:plasma membrane"/>
    <property type="evidence" value="ECO:0007669"/>
    <property type="project" value="UniProtKB-SubCell"/>
</dbReference>
<evidence type="ECO:0000256" key="11">
    <source>
        <dbReference type="SAM" id="Phobius"/>
    </source>
</evidence>
<evidence type="ECO:0000313" key="13">
    <source>
        <dbReference type="EMBL" id="MBB4967484.1"/>
    </source>
</evidence>